<dbReference type="InterPro" id="IPR011964">
    <property type="entry name" value="YVTN_b-propeller_repeat"/>
</dbReference>
<dbReference type="SUPFAM" id="SSF51004">
    <property type="entry name" value="C-terminal (heme d1) domain of cytochrome cd1-nitrite reductase"/>
    <property type="match status" value="1"/>
</dbReference>
<comment type="caution">
    <text evidence="1">The sequence shown here is derived from an EMBL/GenBank/DDBJ whole genome shotgun (WGS) entry which is preliminary data.</text>
</comment>
<dbReference type="EMBL" id="WHNZ01000045">
    <property type="protein sequence ID" value="NOV02616.1"/>
    <property type="molecule type" value="Genomic_DNA"/>
</dbReference>
<sequence>MTHVSKPLLQTDAQVRLAGGANLPEQGIRLLQTHNPRVLKIVPMTAQVGDIRVNSATDRVYYVHSDNQVGVLDGNTNHVMGNVQTGDGTAFLAVNPRTNRVYATNFRAATVSVINGITNRLITNVSVGKHPFGIAIHRGSNRIYAADTNGTISVIDGRTNRILQTLKVGGSPALVAINERTNRIFVTNVGNDSVHVINGSTMRLIKTIKVGNNPIITPAVLPQTNRVFVANNLSRFASVISGTTLGRSTPIQLGRLQSDIAVNPLTNHIYITSAQQTSKGKLYIINGQTNKVIASISIPTFSSLLVNPLTNRYYVGDTETRDLFVYSGLTNTLLAKLRTGRSAGNMALNTRSNRIYVGNEKSITVVQDSR</sequence>
<dbReference type="InterPro" id="IPR011048">
    <property type="entry name" value="Haem_d1_sf"/>
</dbReference>
<dbReference type="PANTHER" id="PTHR47197:SF3">
    <property type="entry name" value="DIHYDRO-HEME D1 DEHYDROGENASE"/>
    <property type="match status" value="1"/>
</dbReference>
<dbReference type="RefSeq" id="WP_171685432.1">
    <property type="nucleotide sequence ID" value="NZ_WHNZ01000045.1"/>
</dbReference>
<accession>A0ABX1ZRT2</accession>
<dbReference type="NCBIfam" id="TIGR02276">
    <property type="entry name" value="beta_rpt_yvtn"/>
    <property type="match status" value="2"/>
</dbReference>
<evidence type="ECO:0008006" key="3">
    <source>
        <dbReference type="Google" id="ProtNLM"/>
    </source>
</evidence>
<evidence type="ECO:0000313" key="2">
    <source>
        <dbReference type="Proteomes" id="UP000618579"/>
    </source>
</evidence>
<gene>
    <name evidence="1" type="ORF">GC097_21670</name>
</gene>
<evidence type="ECO:0000313" key="1">
    <source>
        <dbReference type="EMBL" id="NOV02616.1"/>
    </source>
</evidence>
<organism evidence="1 2">
    <name type="scientific">Paenibacillus planticolens</name>
    <dbReference type="NCBI Taxonomy" id="2654976"/>
    <lineage>
        <taxon>Bacteria</taxon>
        <taxon>Bacillati</taxon>
        <taxon>Bacillota</taxon>
        <taxon>Bacilli</taxon>
        <taxon>Bacillales</taxon>
        <taxon>Paenibacillaceae</taxon>
        <taxon>Paenibacillus</taxon>
    </lineage>
</organism>
<keyword evidence="2" id="KW-1185">Reference proteome</keyword>
<protein>
    <recommendedName>
        <fullName evidence="3">YncE family protein</fullName>
    </recommendedName>
</protein>
<reference evidence="1 2" key="1">
    <citation type="submission" date="2019-10" db="EMBL/GenBank/DDBJ databases">
        <title>Description of Paenibacillus pedi sp. nov.</title>
        <authorList>
            <person name="Carlier A."/>
            <person name="Qi S."/>
        </authorList>
    </citation>
    <scope>NUCLEOTIDE SEQUENCE [LARGE SCALE GENOMIC DNA]</scope>
    <source>
        <strain evidence="1 2">LMG 31457</strain>
    </source>
</reference>
<dbReference type="Proteomes" id="UP000618579">
    <property type="component" value="Unassembled WGS sequence"/>
</dbReference>
<name>A0ABX1ZRT2_9BACL</name>
<dbReference type="InterPro" id="IPR015943">
    <property type="entry name" value="WD40/YVTN_repeat-like_dom_sf"/>
</dbReference>
<dbReference type="PANTHER" id="PTHR47197">
    <property type="entry name" value="PROTEIN NIRF"/>
    <property type="match status" value="1"/>
</dbReference>
<dbReference type="InterPro" id="IPR051200">
    <property type="entry name" value="Host-pathogen_enzymatic-act"/>
</dbReference>
<dbReference type="Gene3D" id="2.130.10.10">
    <property type="entry name" value="YVTN repeat-like/Quinoprotein amine dehydrogenase"/>
    <property type="match status" value="2"/>
</dbReference>
<proteinExistence type="predicted"/>